<name>A0A1S2LA15_9BACI</name>
<keyword evidence="2" id="KW-1185">Reference proteome</keyword>
<dbReference type="Proteomes" id="UP000180098">
    <property type="component" value="Unassembled WGS sequence"/>
</dbReference>
<proteinExistence type="predicted"/>
<gene>
    <name evidence="1" type="ORF">BKP35_16795</name>
</gene>
<sequence length="113" mass="13058">MVLLVHFKRNNKKDQKNRPLGPYWSTYANEATLALLGKMGYDDHEKTNMKLMTSWEKKGFEKGIEEGIGKGFERGLITVAKQMLAEGYNIQEIRKLAGLTDREIERLKNELEL</sequence>
<protein>
    <recommendedName>
        <fullName evidence="3">Transposase</fullName>
    </recommendedName>
</protein>
<evidence type="ECO:0008006" key="3">
    <source>
        <dbReference type="Google" id="ProtNLM"/>
    </source>
</evidence>
<dbReference type="RefSeq" id="WP_071314538.1">
    <property type="nucleotide sequence ID" value="NZ_MLQQ01000045.1"/>
</dbReference>
<evidence type="ECO:0000313" key="1">
    <source>
        <dbReference type="EMBL" id="OIJ09329.1"/>
    </source>
</evidence>
<dbReference type="EMBL" id="MLQQ01000045">
    <property type="protein sequence ID" value="OIJ09329.1"/>
    <property type="molecule type" value="Genomic_DNA"/>
</dbReference>
<comment type="caution">
    <text evidence="1">The sequence shown here is derived from an EMBL/GenBank/DDBJ whole genome shotgun (WGS) entry which is preliminary data.</text>
</comment>
<reference evidence="1 2" key="1">
    <citation type="submission" date="2016-10" db="EMBL/GenBank/DDBJ databases">
        <title>Draft genome sequences of four alkaliphilic bacteria belonging to the Anaerobacillus genus.</title>
        <authorList>
            <person name="Bassil N.M."/>
            <person name="Lloyd J.R."/>
        </authorList>
    </citation>
    <scope>NUCLEOTIDE SEQUENCE [LARGE SCALE GENOMIC DNA]</scope>
    <source>
        <strain evidence="1 2">DSM 15340</strain>
    </source>
</reference>
<accession>A0A1S2LA15</accession>
<dbReference type="AlphaFoldDB" id="A0A1S2LA15"/>
<evidence type="ECO:0000313" key="2">
    <source>
        <dbReference type="Proteomes" id="UP000180098"/>
    </source>
</evidence>
<organism evidence="1 2">
    <name type="scientific">Anaerobacillus arseniciselenatis</name>
    <dbReference type="NCBI Taxonomy" id="85682"/>
    <lineage>
        <taxon>Bacteria</taxon>
        <taxon>Bacillati</taxon>
        <taxon>Bacillota</taxon>
        <taxon>Bacilli</taxon>
        <taxon>Bacillales</taxon>
        <taxon>Bacillaceae</taxon>
        <taxon>Anaerobacillus</taxon>
    </lineage>
</organism>